<accession>E2AFU5</accession>
<dbReference type="EMBL" id="GL439158">
    <property type="protein sequence ID" value="EFN67694.1"/>
    <property type="molecule type" value="Genomic_DNA"/>
</dbReference>
<name>E2AFU5_CAMFO</name>
<dbReference type="AlphaFoldDB" id="E2AFU5"/>
<evidence type="ECO:0000313" key="2">
    <source>
        <dbReference type="Proteomes" id="UP000000311"/>
    </source>
</evidence>
<keyword evidence="2" id="KW-1185">Reference proteome</keyword>
<gene>
    <name evidence="1" type="ORF">EAG_03257</name>
</gene>
<protein>
    <submittedName>
        <fullName evidence="1">Uncharacterized protein</fullName>
    </submittedName>
</protein>
<sequence>MRMSNPETPDFIETSRLARENSRSIVWRFDRNQLIIEAWIERVVSLTIAFDIWSHQGDDKTSREENDGGLSIRRSIGKRRACSSRKVERWHADWKSASVGRHRRRQPVAQDRTRFHLEDSGCPACAATVGPVLDSASQELINRIGEHSSARFLINARERVFIEDCGASD</sequence>
<dbReference type="Proteomes" id="UP000000311">
    <property type="component" value="Unassembled WGS sequence"/>
</dbReference>
<reference evidence="1 2" key="1">
    <citation type="journal article" date="2010" name="Science">
        <title>Genomic comparison of the ants Camponotus floridanus and Harpegnathos saltator.</title>
        <authorList>
            <person name="Bonasio R."/>
            <person name="Zhang G."/>
            <person name="Ye C."/>
            <person name="Mutti N.S."/>
            <person name="Fang X."/>
            <person name="Qin N."/>
            <person name="Donahue G."/>
            <person name="Yang P."/>
            <person name="Li Q."/>
            <person name="Li C."/>
            <person name="Zhang P."/>
            <person name="Huang Z."/>
            <person name="Berger S.L."/>
            <person name="Reinberg D."/>
            <person name="Wang J."/>
            <person name="Liebig J."/>
        </authorList>
    </citation>
    <scope>NUCLEOTIDE SEQUENCE [LARGE SCALE GENOMIC DNA]</scope>
    <source>
        <strain evidence="2">C129</strain>
    </source>
</reference>
<evidence type="ECO:0000313" key="1">
    <source>
        <dbReference type="EMBL" id="EFN67694.1"/>
    </source>
</evidence>
<dbReference type="InParanoid" id="E2AFU5"/>
<proteinExistence type="predicted"/>
<organism evidence="2">
    <name type="scientific">Camponotus floridanus</name>
    <name type="common">Florida carpenter ant</name>
    <dbReference type="NCBI Taxonomy" id="104421"/>
    <lineage>
        <taxon>Eukaryota</taxon>
        <taxon>Metazoa</taxon>
        <taxon>Ecdysozoa</taxon>
        <taxon>Arthropoda</taxon>
        <taxon>Hexapoda</taxon>
        <taxon>Insecta</taxon>
        <taxon>Pterygota</taxon>
        <taxon>Neoptera</taxon>
        <taxon>Endopterygota</taxon>
        <taxon>Hymenoptera</taxon>
        <taxon>Apocrita</taxon>
        <taxon>Aculeata</taxon>
        <taxon>Formicoidea</taxon>
        <taxon>Formicidae</taxon>
        <taxon>Formicinae</taxon>
        <taxon>Camponotus</taxon>
    </lineage>
</organism>